<evidence type="ECO:0000313" key="1">
    <source>
        <dbReference type="EMBL" id="KJK49244.1"/>
    </source>
</evidence>
<organism evidence="1 2">
    <name type="scientific">Lentzea aerocolonigenes</name>
    <name type="common">Lechevalieria aerocolonigenes</name>
    <name type="synonym">Saccharothrix aerocolonigenes</name>
    <dbReference type="NCBI Taxonomy" id="68170"/>
    <lineage>
        <taxon>Bacteria</taxon>
        <taxon>Bacillati</taxon>
        <taxon>Actinomycetota</taxon>
        <taxon>Actinomycetes</taxon>
        <taxon>Pseudonocardiales</taxon>
        <taxon>Pseudonocardiaceae</taxon>
        <taxon>Lentzea</taxon>
    </lineage>
</organism>
<dbReference type="PATRIC" id="fig|68170.10.peg.3183"/>
<proteinExistence type="predicted"/>
<sequence length="524" mass="56135">MTVLVPAWLLPQQVNRGVGACVRSGRSPGACTGYCPNGHLPRSVRGLLSIRPERDRKMRDRVFLLGRGSTGRPPEVFVPEGLELHLHSCAAPGRAAETVLRAAAGGASGSSVHRTGGRLPNWTLRPVAAADAARALALTPATIDLVVAGGTLRLCEAPLRCGTRHDCGGWLDLLGGHRVLHLLRCEDSEDELLRAAAHEHNLVQLAWSEDGARLHCVQTERVLVLNPLRLEPEPHGAAEILHRHVAGLPHVADAVVVRHDEDDPAVRWLDVRRSNPALAESLQLHLGDFGPWLSVRFYSSAWLVDLDSLSLTGGPVPEEVDHALRAVLARFNDHVRAERPQLGALRGLLEVAVDLLDTRQAVADEIRDAARAVHRQVCPWLEELKAVAGACEQVLRDLAIADPAQRLVTQLPGLGLLPPDLEPVGRPPVEACVALEMNAFRREAHACADAVAVARERIAREPVAGVVVAVCAAIVPWLGLAENAAAELLAKLEQVITSVEDDNDAVARRLRAAACAVSGVTTGG</sequence>
<dbReference type="EMBL" id="JYJG01000087">
    <property type="protein sequence ID" value="KJK49244.1"/>
    <property type="molecule type" value="Genomic_DNA"/>
</dbReference>
<gene>
    <name evidence="1" type="ORF">UK23_14840</name>
</gene>
<accession>A0A0F0H0K1</accession>
<comment type="caution">
    <text evidence="1">The sequence shown here is derived from an EMBL/GenBank/DDBJ whole genome shotgun (WGS) entry which is preliminary data.</text>
</comment>
<keyword evidence="2" id="KW-1185">Reference proteome</keyword>
<evidence type="ECO:0000313" key="2">
    <source>
        <dbReference type="Proteomes" id="UP000033393"/>
    </source>
</evidence>
<dbReference type="AlphaFoldDB" id="A0A0F0H0K1"/>
<name>A0A0F0H0K1_LENAE</name>
<reference evidence="1 2" key="1">
    <citation type="submission" date="2015-02" db="EMBL/GenBank/DDBJ databases">
        <authorList>
            <person name="Ju K.-S."/>
            <person name="Doroghazi J.R."/>
            <person name="Metcalf W."/>
        </authorList>
    </citation>
    <scope>NUCLEOTIDE SEQUENCE [LARGE SCALE GENOMIC DNA]</scope>
    <source>
        <strain evidence="1 2">NRRL B-16140</strain>
    </source>
</reference>
<dbReference type="Proteomes" id="UP000033393">
    <property type="component" value="Unassembled WGS sequence"/>
</dbReference>
<protein>
    <submittedName>
        <fullName evidence="1">Uncharacterized protein</fullName>
    </submittedName>
</protein>